<dbReference type="Gene3D" id="1.10.1820.10">
    <property type="entry name" value="protein kinase ck2 holoenzyme, chain C, domain 1"/>
    <property type="match status" value="1"/>
</dbReference>
<dbReference type="InterPro" id="IPR016149">
    <property type="entry name" value="Casein_kin_II_reg-sub_N"/>
</dbReference>
<dbReference type="InterPro" id="IPR035991">
    <property type="entry name" value="Casein_kinase_II_beta-like"/>
</dbReference>
<comment type="subunit">
    <text evidence="2">Tetramer of two alpha and two beta subunits.</text>
</comment>
<gene>
    <name evidence="3" type="ORF">M9Y10_021569</name>
</gene>
<proteinExistence type="inferred from homology"/>
<comment type="similarity">
    <text evidence="1 2">Belongs to the casein kinase 2 subunit beta family.</text>
</comment>
<evidence type="ECO:0000256" key="1">
    <source>
        <dbReference type="ARBA" id="ARBA00006941"/>
    </source>
</evidence>
<comment type="caution">
    <text evidence="3">The sequence shown here is derived from an EMBL/GenBank/DDBJ whole genome shotgun (WGS) entry which is preliminary data.</text>
</comment>
<dbReference type="SMART" id="SM01085">
    <property type="entry name" value="CK_II_beta"/>
    <property type="match status" value="1"/>
</dbReference>
<dbReference type="PANTHER" id="PTHR11740:SF0">
    <property type="entry name" value="CASEIN KINASE II SUBUNIT BETA"/>
    <property type="match status" value="1"/>
</dbReference>
<evidence type="ECO:0000313" key="3">
    <source>
        <dbReference type="EMBL" id="KAK8893154.1"/>
    </source>
</evidence>
<dbReference type="PANTHER" id="PTHR11740">
    <property type="entry name" value="CASEIN KINASE II SUBUNIT BETA"/>
    <property type="match status" value="1"/>
</dbReference>
<reference evidence="3 4" key="1">
    <citation type="submission" date="2024-04" db="EMBL/GenBank/DDBJ databases">
        <title>Tritrichomonas musculus Genome.</title>
        <authorList>
            <person name="Alves-Ferreira E."/>
            <person name="Grigg M."/>
            <person name="Lorenzi H."/>
            <person name="Galac M."/>
        </authorList>
    </citation>
    <scope>NUCLEOTIDE SEQUENCE [LARGE SCALE GENOMIC DNA]</scope>
    <source>
        <strain evidence="3 4">EAF2021</strain>
    </source>
</reference>
<evidence type="ECO:0000313" key="4">
    <source>
        <dbReference type="Proteomes" id="UP001470230"/>
    </source>
</evidence>
<organism evidence="3 4">
    <name type="scientific">Tritrichomonas musculus</name>
    <dbReference type="NCBI Taxonomy" id="1915356"/>
    <lineage>
        <taxon>Eukaryota</taxon>
        <taxon>Metamonada</taxon>
        <taxon>Parabasalia</taxon>
        <taxon>Tritrichomonadida</taxon>
        <taxon>Tritrichomonadidae</taxon>
        <taxon>Tritrichomonas</taxon>
    </lineage>
</organism>
<dbReference type="SUPFAM" id="SSF57798">
    <property type="entry name" value="Casein kinase II beta subunit"/>
    <property type="match status" value="1"/>
</dbReference>
<keyword evidence="4" id="KW-1185">Reference proteome</keyword>
<evidence type="ECO:0000256" key="2">
    <source>
        <dbReference type="RuleBase" id="RU361268"/>
    </source>
</evidence>
<dbReference type="PRINTS" id="PR00472">
    <property type="entry name" value="CASNKINASEII"/>
</dbReference>
<dbReference type="EMBL" id="JAPFFF010000003">
    <property type="protein sequence ID" value="KAK8893154.1"/>
    <property type="molecule type" value="Genomic_DNA"/>
</dbReference>
<dbReference type="Pfam" id="PF01214">
    <property type="entry name" value="CK_II_beta"/>
    <property type="match status" value="1"/>
</dbReference>
<name>A0ABR2KPR4_9EUKA</name>
<dbReference type="Gene3D" id="2.20.25.20">
    <property type="match status" value="1"/>
</dbReference>
<protein>
    <recommendedName>
        <fullName evidence="2">Casein kinase II subunit beta</fullName>
        <shortName evidence="2">CK II beta</shortName>
    </recommendedName>
</protein>
<dbReference type="InterPro" id="IPR000704">
    <property type="entry name" value="Casein_kinase_II_reg-sub"/>
</dbReference>
<dbReference type="Proteomes" id="UP001470230">
    <property type="component" value="Unassembled WGS sequence"/>
</dbReference>
<accession>A0ABR2KPR4</accession>
<sequence>MTERWIDTFLRSPNAKLFVRIEDEFLQNTFNITGIKQKMTHFTPAYELIRRNTTNSARGEIDFSTIEKESKILYGLIHARFLLTKSGLQLMYEKYQKKEFQECPRVYCKGTQCLPYGISEDVGVEKVKMFCPCCRDIYDLIDPDVKDIDGSCFGPSWVHMFLQRYSSVVPKDPPRVYVPKIYGFKICHESDKISDSSDESED</sequence>